<reference evidence="1" key="1">
    <citation type="submission" date="2018-11" db="EMBL/GenBank/DDBJ databases">
        <authorList>
            <person name="Alioto T."/>
            <person name="Alioto T."/>
        </authorList>
    </citation>
    <scope>NUCLEOTIDE SEQUENCE</scope>
</reference>
<comment type="caution">
    <text evidence="1">The sequence shown here is derived from an EMBL/GenBank/DDBJ whole genome shotgun (WGS) entry which is preliminary data.</text>
</comment>
<keyword evidence="2" id="KW-1185">Reference proteome</keyword>
<gene>
    <name evidence="1" type="ORF">MGAL_10B000411</name>
</gene>
<dbReference type="Proteomes" id="UP000596742">
    <property type="component" value="Unassembled WGS sequence"/>
</dbReference>
<evidence type="ECO:0000313" key="2">
    <source>
        <dbReference type="Proteomes" id="UP000596742"/>
    </source>
</evidence>
<dbReference type="EMBL" id="UYJE01001407">
    <property type="protein sequence ID" value="VDI01969.1"/>
    <property type="molecule type" value="Genomic_DNA"/>
</dbReference>
<dbReference type="OrthoDB" id="6062647at2759"/>
<organism evidence="1 2">
    <name type="scientific">Mytilus galloprovincialis</name>
    <name type="common">Mediterranean mussel</name>
    <dbReference type="NCBI Taxonomy" id="29158"/>
    <lineage>
        <taxon>Eukaryota</taxon>
        <taxon>Metazoa</taxon>
        <taxon>Spiralia</taxon>
        <taxon>Lophotrochozoa</taxon>
        <taxon>Mollusca</taxon>
        <taxon>Bivalvia</taxon>
        <taxon>Autobranchia</taxon>
        <taxon>Pteriomorphia</taxon>
        <taxon>Mytilida</taxon>
        <taxon>Mytiloidea</taxon>
        <taxon>Mytilidae</taxon>
        <taxon>Mytilinae</taxon>
        <taxon>Mytilus</taxon>
    </lineage>
</organism>
<name>A0A8B6CAM5_MYTGA</name>
<dbReference type="AlphaFoldDB" id="A0A8B6CAM5"/>
<accession>A0A8B6CAM5</accession>
<protein>
    <submittedName>
        <fullName evidence="1">Uncharacterized protein</fullName>
    </submittedName>
</protein>
<proteinExistence type="predicted"/>
<evidence type="ECO:0000313" key="1">
    <source>
        <dbReference type="EMBL" id="VDI01969.1"/>
    </source>
</evidence>
<sequence length="310" mass="35152">MALNALSHEEENYVRMSLLLTGISQRAVRVLFDKKIPPASLSLTVNDNIKKKKLNDLRGRRVINQAQWDLLFPTSGTVDLLIPTSGIKPMSLTRYSGISCFLTSGKSNVINQAVFRLGGNAMKQECDQLMTKPLDMSSQEILIEVQQANKDIESIKQSLDLIQSDHTDIKTDMKTFKSSHDSLKKSCDLLQVEQTESRKDIVVLKSDHQNLKKSHDLLQNEQTVSKMDGERVQKDVNTLKLNHTIIENSQGLLQNDQREVRIDVQNIKSDYEILKTSQDLLQSDQIKAKEDVKKLTSLSEDPVPWNRRGI</sequence>